<sequence>MTVKALVKEGYSLAKSTVSRVWKSVGIEACKKSPAKIEKRKPRTPVIRTPTKIRKIADLCSSDDPIPQRSIAARVFVSLHTVTTIVHQDLGAKVRKKTKVHYLTEKAKKQRKDRARHFHELISNNLEYILTMDEAILPSDFKNGKTDFVYLSKKNVEDGRVVPPSVRSPGFPLQRMFAAGFSYRGQTRLYAIPRKAKVNADVFIQMVLRPMFDFDVPNLYGTDAHKVIFHMDCAPSHTAKKTVAWLRSRGIKFITKPEWLANSPNVSSMDFFTNGYLKKKLSHRTYSTEAGMNKAAKDEYKKIPLGMFRNSLDSWPARVLAIYKATGSQAPNY</sequence>
<evidence type="ECO:0008006" key="3">
    <source>
        <dbReference type="Google" id="ProtNLM"/>
    </source>
</evidence>
<dbReference type="AlphaFoldDB" id="A0A1D1VTH6"/>
<protein>
    <recommendedName>
        <fullName evidence="3">Tc1-like transposase DDE domain-containing protein</fullName>
    </recommendedName>
</protein>
<name>A0A1D1VTH6_RAMVA</name>
<dbReference type="Gene3D" id="3.30.420.10">
    <property type="entry name" value="Ribonuclease H-like superfamily/Ribonuclease H"/>
    <property type="match status" value="1"/>
</dbReference>
<organism evidence="1 2">
    <name type="scientific">Ramazzottius varieornatus</name>
    <name type="common">Water bear</name>
    <name type="synonym">Tardigrade</name>
    <dbReference type="NCBI Taxonomy" id="947166"/>
    <lineage>
        <taxon>Eukaryota</taxon>
        <taxon>Metazoa</taxon>
        <taxon>Ecdysozoa</taxon>
        <taxon>Tardigrada</taxon>
        <taxon>Eutardigrada</taxon>
        <taxon>Parachela</taxon>
        <taxon>Hypsibioidea</taxon>
        <taxon>Ramazzottiidae</taxon>
        <taxon>Ramazzottius</taxon>
    </lineage>
</organism>
<keyword evidence="2" id="KW-1185">Reference proteome</keyword>
<reference evidence="1 2" key="1">
    <citation type="journal article" date="2016" name="Nat. Commun.">
        <title>Extremotolerant tardigrade genome and improved radiotolerance of human cultured cells by tardigrade-unique protein.</title>
        <authorList>
            <person name="Hashimoto T."/>
            <person name="Horikawa D.D."/>
            <person name="Saito Y."/>
            <person name="Kuwahara H."/>
            <person name="Kozuka-Hata H."/>
            <person name="Shin-I T."/>
            <person name="Minakuchi Y."/>
            <person name="Ohishi K."/>
            <person name="Motoyama A."/>
            <person name="Aizu T."/>
            <person name="Enomoto A."/>
            <person name="Kondo K."/>
            <person name="Tanaka S."/>
            <person name="Hara Y."/>
            <person name="Koshikawa S."/>
            <person name="Sagara H."/>
            <person name="Miura T."/>
            <person name="Yokobori S."/>
            <person name="Miyagawa K."/>
            <person name="Suzuki Y."/>
            <person name="Kubo T."/>
            <person name="Oyama M."/>
            <person name="Kohara Y."/>
            <person name="Fujiyama A."/>
            <person name="Arakawa K."/>
            <person name="Katayama T."/>
            <person name="Toyoda A."/>
            <person name="Kunieda T."/>
        </authorList>
    </citation>
    <scope>NUCLEOTIDE SEQUENCE [LARGE SCALE GENOMIC DNA]</scope>
    <source>
        <strain evidence="1 2">YOKOZUNA-1</strain>
    </source>
</reference>
<evidence type="ECO:0000313" key="1">
    <source>
        <dbReference type="EMBL" id="GAV04835.1"/>
    </source>
</evidence>
<dbReference type="PANTHER" id="PTHR46068">
    <property type="entry name" value="PROTEIN CBG27172"/>
    <property type="match status" value="1"/>
</dbReference>
<dbReference type="EMBL" id="BDGG01000011">
    <property type="protein sequence ID" value="GAV04835.1"/>
    <property type="molecule type" value="Genomic_DNA"/>
</dbReference>
<evidence type="ECO:0000313" key="2">
    <source>
        <dbReference type="Proteomes" id="UP000186922"/>
    </source>
</evidence>
<dbReference type="GO" id="GO:0003676">
    <property type="term" value="F:nucleic acid binding"/>
    <property type="evidence" value="ECO:0007669"/>
    <property type="project" value="InterPro"/>
</dbReference>
<comment type="caution">
    <text evidence="1">The sequence shown here is derived from an EMBL/GenBank/DDBJ whole genome shotgun (WGS) entry which is preliminary data.</text>
</comment>
<gene>
    <name evidence="1" type="primary">RvY_15055-1</name>
    <name evidence="1" type="synonym">RvY_15055.1</name>
    <name evidence="1" type="ORF">RvY_15055</name>
</gene>
<dbReference type="InterPro" id="IPR036397">
    <property type="entry name" value="RNaseH_sf"/>
</dbReference>
<proteinExistence type="predicted"/>
<dbReference type="Proteomes" id="UP000186922">
    <property type="component" value="Unassembled WGS sequence"/>
</dbReference>
<accession>A0A1D1VTH6</accession>
<dbReference type="PANTHER" id="PTHR46068:SF1">
    <property type="entry name" value="TRANSPOSASE IS30-LIKE HTH DOMAIN-CONTAINING PROTEIN"/>
    <property type="match status" value="1"/>
</dbReference>
<dbReference type="OrthoDB" id="10017160at2759"/>